<sequence length="342" mass="38010">MKRSLNKDAMTPEKGEEDMTSALTVSICLPTCNRPELIVECLDSCLAQTYPHIEILVGDDSRDDVTQQLIATRYAHDARIRYVRHDPPLGQARNVASLFERAAGTLVMLIHDDDYLAPEGVARLAALWQIYPHLEVAFGDQHEVDASGHVDAQRSAALNAAFHRTRRAQGMQMLPGRTGLVQMFPNNGWMALATLVRCVGYREDAGACCDFVFGVELCLAASQVYYLHEYVSYYRKTPVSISQSTRVSPFAAAFTAYSFVLRLTLDASLETARGKALRRLAPIVVSLHAKHDAPLAALRVALDHPDAYAYGLNLRLYYHLALIARALLAVCVRQRPRAPRFP</sequence>
<keyword evidence="3" id="KW-1185">Reference proteome</keyword>
<proteinExistence type="predicted"/>
<dbReference type="InterPro" id="IPR001173">
    <property type="entry name" value="Glyco_trans_2-like"/>
</dbReference>
<dbReference type="PATRIC" id="fig|758793.3.peg.6180"/>
<dbReference type="InterPro" id="IPR029044">
    <property type="entry name" value="Nucleotide-diphossugar_trans"/>
</dbReference>
<dbReference type="HOGENOM" id="CLU_051639_0_0_4"/>
<protein>
    <submittedName>
        <fullName evidence="2">Glycosyl transferase family 2</fullName>
    </submittedName>
</protein>
<evidence type="ECO:0000259" key="1">
    <source>
        <dbReference type="Pfam" id="PF00535"/>
    </source>
</evidence>
<geneLocation type="plasmid" evidence="2 3">
    <name>p1</name>
</geneLocation>
<dbReference type="EMBL" id="AP013061">
    <property type="protein sequence ID" value="BAN27974.1"/>
    <property type="molecule type" value="Genomic_DNA"/>
</dbReference>
<dbReference type="InterPro" id="IPR050834">
    <property type="entry name" value="Glycosyltransf_2"/>
</dbReference>
<reference evidence="2 3" key="1">
    <citation type="journal article" date="2013" name="Genome Announc.">
        <title>Complete Genome Sequence of Burkholderia sp. Strain RPE64, Bacterial Symbiont of the Bean Bug Riptortus pedestris.</title>
        <authorList>
            <person name="Shibata T.F."/>
            <person name="Maeda T."/>
            <person name="Nikoh N."/>
            <person name="Yamaguchi K."/>
            <person name="Oshima K."/>
            <person name="Hattori M."/>
            <person name="Nishiyama T."/>
            <person name="Hasebe M."/>
            <person name="Fukatsu T."/>
            <person name="Kikuchi Y."/>
            <person name="Shigenobu S."/>
        </authorList>
    </citation>
    <scope>NUCLEOTIDE SEQUENCE [LARGE SCALE GENOMIC DNA]</scope>
    <source>
        <plasmid evidence="2 3">p1</plasmid>
    </source>
</reference>
<dbReference type="Gene3D" id="3.90.550.10">
    <property type="entry name" value="Spore Coat Polysaccharide Biosynthesis Protein SpsA, Chain A"/>
    <property type="match status" value="1"/>
</dbReference>
<dbReference type="Proteomes" id="UP000013966">
    <property type="component" value="Plasmid p1"/>
</dbReference>
<reference evidence="2 3" key="2">
    <citation type="journal article" date="2018" name="Int. J. Syst. Evol. Microbiol.">
        <title>Burkholderia insecticola sp. nov., a gut symbiotic bacterium of the bean bug Riptortus pedestris.</title>
        <authorList>
            <person name="Takeshita K."/>
            <person name="Tamaki H."/>
            <person name="Ohbayashi T."/>
            <person name="Meng X.-Y."/>
            <person name="Sone T."/>
            <person name="Mitani Y."/>
            <person name="Peeters C."/>
            <person name="Kikuchi Y."/>
            <person name="Vandamme P."/>
        </authorList>
    </citation>
    <scope>NUCLEOTIDE SEQUENCE [LARGE SCALE GENOMIC DNA]</scope>
    <source>
        <strain evidence="2">RPE64</strain>
        <plasmid evidence="2 3">p1</plasmid>
    </source>
</reference>
<dbReference type="Pfam" id="PF00535">
    <property type="entry name" value="Glycos_transf_2"/>
    <property type="match status" value="1"/>
</dbReference>
<dbReference type="SUPFAM" id="SSF53448">
    <property type="entry name" value="Nucleotide-diphospho-sugar transferases"/>
    <property type="match status" value="1"/>
</dbReference>
<gene>
    <name evidence="2" type="ORF">BRPE64_DCDS10380</name>
</gene>
<accession>R4WTQ7</accession>
<dbReference type="KEGG" id="buo:BRPE64_DCDS10380"/>
<dbReference type="AlphaFoldDB" id="R4WTQ7"/>
<keyword evidence="2" id="KW-0808">Transferase</keyword>
<name>R4WTQ7_9BURK</name>
<dbReference type="CDD" id="cd00761">
    <property type="entry name" value="Glyco_tranf_GTA_type"/>
    <property type="match status" value="1"/>
</dbReference>
<dbReference type="PANTHER" id="PTHR43685">
    <property type="entry name" value="GLYCOSYLTRANSFERASE"/>
    <property type="match status" value="1"/>
</dbReference>
<evidence type="ECO:0000313" key="2">
    <source>
        <dbReference type="EMBL" id="BAN27974.1"/>
    </source>
</evidence>
<organism evidence="2 3">
    <name type="scientific">Caballeronia insecticola</name>
    <dbReference type="NCBI Taxonomy" id="758793"/>
    <lineage>
        <taxon>Bacteria</taxon>
        <taxon>Pseudomonadati</taxon>
        <taxon>Pseudomonadota</taxon>
        <taxon>Betaproteobacteria</taxon>
        <taxon>Burkholderiales</taxon>
        <taxon>Burkholderiaceae</taxon>
        <taxon>Caballeronia</taxon>
    </lineage>
</organism>
<keyword evidence="2" id="KW-0614">Plasmid</keyword>
<dbReference type="GO" id="GO:0016740">
    <property type="term" value="F:transferase activity"/>
    <property type="evidence" value="ECO:0007669"/>
    <property type="project" value="UniProtKB-KW"/>
</dbReference>
<evidence type="ECO:0000313" key="3">
    <source>
        <dbReference type="Proteomes" id="UP000013966"/>
    </source>
</evidence>
<feature type="domain" description="Glycosyltransferase 2-like" evidence="1">
    <location>
        <begin position="26"/>
        <end position="133"/>
    </location>
</feature>
<dbReference type="PANTHER" id="PTHR43685:SF2">
    <property type="entry name" value="GLYCOSYLTRANSFERASE 2-LIKE DOMAIN-CONTAINING PROTEIN"/>
    <property type="match status" value="1"/>
</dbReference>